<name>A0A854WSQ8_9STRE</name>
<proteinExistence type="predicted"/>
<dbReference type="Proteomes" id="UP000217465">
    <property type="component" value="Unassembled WGS sequence"/>
</dbReference>
<reference evidence="2 3" key="1">
    <citation type="submission" date="2016-06" db="EMBL/GenBank/DDBJ databases">
        <authorList>
            <person name="Haines A.N."/>
            <person name="Council K.R."/>
        </authorList>
    </citation>
    <scope>NUCLEOTIDE SEQUENCE [LARGE SCALE GENOMIC DNA]</scope>
    <source>
        <strain evidence="2 3">SP158-29</strain>
    </source>
</reference>
<dbReference type="EMBL" id="NSGR01000003">
    <property type="protein sequence ID" value="PCH14153.1"/>
    <property type="molecule type" value="Genomic_DNA"/>
</dbReference>
<dbReference type="EMBL" id="NSGR01000004">
    <property type="protein sequence ID" value="PCH13887.1"/>
    <property type="molecule type" value="Genomic_DNA"/>
</dbReference>
<evidence type="ECO:0000313" key="1">
    <source>
        <dbReference type="EMBL" id="PCH13887.1"/>
    </source>
</evidence>
<dbReference type="AlphaFoldDB" id="A0A854WSQ8"/>
<organism evidence="2 3">
    <name type="scientific">Streptococcus parauberis</name>
    <dbReference type="NCBI Taxonomy" id="1348"/>
    <lineage>
        <taxon>Bacteria</taxon>
        <taxon>Bacillati</taxon>
        <taxon>Bacillota</taxon>
        <taxon>Bacilli</taxon>
        <taxon>Lactobacillales</taxon>
        <taxon>Streptococcaceae</taxon>
        <taxon>Streptococcus</taxon>
    </lineage>
</organism>
<sequence>MKEVIKNILEKLQTVVPESYYMSNDNPSLTYPYLVFKTSVERLTWETDGAYLDIDIYNNKGFDQEEIENTVDAVKQLLNHYTVMLDACFLRVRFESSDDTLPNSDTLQRRYMRFYLKIDWRN</sequence>
<gene>
    <name evidence="2" type="ORF">A9Y57_00156</name>
    <name evidence="1" type="ORF">A9Y57_00522</name>
</gene>
<protein>
    <recommendedName>
        <fullName evidence="4">DUF3168 domain-containing protein</fullName>
    </recommendedName>
</protein>
<evidence type="ECO:0008006" key="4">
    <source>
        <dbReference type="Google" id="ProtNLM"/>
    </source>
</evidence>
<evidence type="ECO:0000313" key="2">
    <source>
        <dbReference type="EMBL" id="PCH14153.1"/>
    </source>
</evidence>
<evidence type="ECO:0000313" key="3">
    <source>
        <dbReference type="Proteomes" id="UP000217465"/>
    </source>
</evidence>
<comment type="caution">
    <text evidence="2">The sequence shown here is derived from an EMBL/GenBank/DDBJ whole genome shotgun (WGS) entry which is preliminary data.</text>
</comment>
<dbReference type="RefSeq" id="WP_096633237.1">
    <property type="nucleotide sequence ID" value="NZ_NSGR01000003.1"/>
</dbReference>
<accession>A0A854WSQ8</accession>